<dbReference type="PIRSF" id="PIRSF002741">
    <property type="entry name" value="MppA"/>
    <property type="match status" value="1"/>
</dbReference>
<dbReference type="Proteomes" id="UP000549052">
    <property type="component" value="Unassembled WGS sequence"/>
</dbReference>
<accession>A0A839EJ76</accession>
<dbReference type="EMBL" id="JACGXN010000006">
    <property type="protein sequence ID" value="MBA8880031.1"/>
    <property type="molecule type" value="Genomic_DNA"/>
</dbReference>
<dbReference type="GO" id="GO:0043190">
    <property type="term" value="C:ATP-binding cassette (ABC) transporter complex"/>
    <property type="evidence" value="ECO:0007669"/>
    <property type="project" value="InterPro"/>
</dbReference>
<organism evidence="5 6">
    <name type="scientific">Phyllobacterium myrsinacearum</name>
    <dbReference type="NCBI Taxonomy" id="28101"/>
    <lineage>
        <taxon>Bacteria</taxon>
        <taxon>Pseudomonadati</taxon>
        <taxon>Pseudomonadota</taxon>
        <taxon>Alphaproteobacteria</taxon>
        <taxon>Hyphomicrobiales</taxon>
        <taxon>Phyllobacteriaceae</taxon>
        <taxon>Phyllobacterium</taxon>
    </lineage>
</organism>
<dbReference type="CDD" id="cd08517">
    <property type="entry name" value="PBP2_NikA_DppA_OppA_like_13"/>
    <property type="match status" value="1"/>
</dbReference>
<evidence type="ECO:0000256" key="2">
    <source>
        <dbReference type="ARBA" id="ARBA00005695"/>
    </source>
</evidence>
<protein>
    <submittedName>
        <fullName evidence="5">Peptide/nickel transport system substrate-binding protein</fullName>
    </submittedName>
</protein>
<reference evidence="5 6" key="1">
    <citation type="submission" date="2020-07" db="EMBL/GenBank/DDBJ databases">
        <title>Genomic Encyclopedia of Type Strains, Phase IV (KMG-V): Genome sequencing to study the core and pangenomes of soil and plant-associated prokaryotes.</title>
        <authorList>
            <person name="Whitman W."/>
        </authorList>
    </citation>
    <scope>NUCLEOTIDE SEQUENCE [LARGE SCALE GENOMIC DNA]</scope>
    <source>
        <strain evidence="5 6">AN3</strain>
    </source>
</reference>
<evidence type="ECO:0000256" key="1">
    <source>
        <dbReference type="ARBA" id="ARBA00004418"/>
    </source>
</evidence>
<feature type="domain" description="Solute-binding protein family 5" evidence="4">
    <location>
        <begin position="84"/>
        <end position="448"/>
    </location>
</feature>
<dbReference type="GO" id="GO:0015833">
    <property type="term" value="P:peptide transport"/>
    <property type="evidence" value="ECO:0007669"/>
    <property type="project" value="TreeGrafter"/>
</dbReference>
<dbReference type="Gene3D" id="3.10.105.10">
    <property type="entry name" value="Dipeptide-binding Protein, Domain 3"/>
    <property type="match status" value="1"/>
</dbReference>
<evidence type="ECO:0000313" key="6">
    <source>
        <dbReference type="Proteomes" id="UP000549052"/>
    </source>
</evidence>
<keyword evidence="3" id="KW-0732">Signal</keyword>
<proteinExistence type="inferred from homology"/>
<dbReference type="GO" id="GO:0030288">
    <property type="term" value="C:outer membrane-bounded periplasmic space"/>
    <property type="evidence" value="ECO:0007669"/>
    <property type="project" value="UniProtKB-ARBA"/>
</dbReference>
<dbReference type="PANTHER" id="PTHR30290:SF38">
    <property type="entry name" value="D,D-DIPEPTIDE-BINDING PERIPLASMIC PROTEIN DDPA-RELATED"/>
    <property type="match status" value="1"/>
</dbReference>
<keyword evidence="6" id="KW-1185">Reference proteome</keyword>
<sequence>MTNSFYNPTRRQVLGGSALILGATFSGIRTHAYAADPKHGGTLSLLLSAEPPVITTIAHTAFNSVFLSAKANEGLLTYDYDLTPRPQLATEWAISDNGLEYSFKLRQGVKWHDGKEFTSADVAYSIATIKEVHPRGRSTFLNLVDIRTPDPQSVTLVLSKPAPYLISALAAAETPIVAKHLYEGTKAAENPVNNAPVGTGPFIFKEWVRGSHIIYERNPEYWDNPKPYVDRLIVRFIPDAASRAVAIETGEVDLAPATPVPFSDLERFEALPNIGFETQGYQYANGISRVEFNLDKPHFQDVRVRRAFAHVIDRNVIRDTINYGYGKTIPGPISPSLSKFYVGDLKTYPIDTATAEKLLDEAGLPRGSDGIRLRLTHDYVPSGETYRRGAEYIKQALAAIGIEATVRSQDFATYTKRIYTDRDFDFTFNGMSNLFDPTVGVQRLYWSKNFKPGVPFSNGSHYSNPKVDALLEAAAVEIDPRKRLEQFADFQRILVEDLPDIGIVSQPEITLFNKRVAASTVGAEGIAGSLANAHIIS</sequence>
<gene>
    <name evidence="5" type="ORF">FHW16_003750</name>
</gene>
<evidence type="ECO:0000313" key="5">
    <source>
        <dbReference type="EMBL" id="MBA8880031.1"/>
    </source>
</evidence>
<comment type="subcellular location">
    <subcellularLocation>
        <location evidence="1">Periplasm</location>
    </subcellularLocation>
</comment>
<dbReference type="InterPro" id="IPR039424">
    <property type="entry name" value="SBP_5"/>
</dbReference>
<dbReference type="PANTHER" id="PTHR30290">
    <property type="entry name" value="PERIPLASMIC BINDING COMPONENT OF ABC TRANSPORTER"/>
    <property type="match status" value="1"/>
</dbReference>
<comment type="similarity">
    <text evidence="2">Belongs to the bacterial solute-binding protein 5 family.</text>
</comment>
<dbReference type="SUPFAM" id="SSF53850">
    <property type="entry name" value="Periplasmic binding protein-like II"/>
    <property type="match status" value="1"/>
</dbReference>
<name>A0A839EJ76_9HYPH</name>
<dbReference type="RefSeq" id="WP_182550694.1">
    <property type="nucleotide sequence ID" value="NZ_JACGXN010000006.1"/>
</dbReference>
<dbReference type="InterPro" id="IPR000914">
    <property type="entry name" value="SBP_5_dom"/>
</dbReference>
<dbReference type="InterPro" id="IPR006311">
    <property type="entry name" value="TAT_signal"/>
</dbReference>
<dbReference type="AlphaFoldDB" id="A0A839EJ76"/>
<dbReference type="InterPro" id="IPR030678">
    <property type="entry name" value="Peptide/Ni-bd"/>
</dbReference>
<dbReference type="PROSITE" id="PS51318">
    <property type="entry name" value="TAT"/>
    <property type="match status" value="1"/>
</dbReference>
<evidence type="ECO:0000259" key="4">
    <source>
        <dbReference type="Pfam" id="PF00496"/>
    </source>
</evidence>
<evidence type="ECO:0000256" key="3">
    <source>
        <dbReference type="ARBA" id="ARBA00022729"/>
    </source>
</evidence>
<dbReference type="GO" id="GO:1904680">
    <property type="term" value="F:peptide transmembrane transporter activity"/>
    <property type="evidence" value="ECO:0007669"/>
    <property type="project" value="TreeGrafter"/>
</dbReference>
<dbReference type="Gene3D" id="3.40.190.10">
    <property type="entry name" value="Periplasmic binding protein-like II"/>
    <property type="match status" value="1"/>
</dbReference>
<comment type="caution">
    <text evidence="5">The sequence shown here is derived from an EMBL/GenBank/DDBJ whole genome shotgun (WGS) entry which is preliminary data.</text>
</comment>
<dbReference type="Pfam" id="PF00496">
    <property type="entry name" value="SBP_bac_5"/>
    <property type="match status" value="1"/>
</dbReference>